<dbReference type="Proteomes" id="UP000688947">
    <property type="component" value="Unassembled WGS sequence"/>
</dbReference>
<evidence type="ECO:0000313" key="2">
    <source>
        <dbReference type="Proteomes" id="UP000688947"/>
    </source>
</evidence>
<gene>
    <name evidence="1" type="ORF">JG687_00015134</name>
</gene>
<dbReference type="OrthoDB" id="125863at2759"/>
<dbReference type="EMBL" id="JAENGZ010001305">
    <property type="protein sequence ID" value="KAG6949001.1"/>
    <property type="molecule type" value="Genomic_DNA"/>
</dbReference>
<proteinExistence type="predicted"/>
<sequence>MRGKFVGALTGSHAIKTKIHVWLEDRKRLEQDWRKVSSNVRLIAEETNTLGWQGDDVCHRHRGLANEVIAEFTSSRLRTEFATLSGNELLALRTFWVDFVAVGSMIATSTSAWRHSENRSVVVTCSRR</sequence>
<accession>A0A8T1TZP3</accession>
<evidence type="ECO:0000313" key="1">
    <source>
        <dbReference type="EMBL" id="KAG6949001.1"/>
    </source>
</evidence>
<dbReference type="AlphaFoldDB" id="A0A8T1TZP3"/>
<comment type="caution">
    <text evidence="1">The sequence shown here is derived from an EMBL/GenBank/DDBJ whole genome shotgun (WGS) entry which is preliminary data.</text>
</comment>
<protein>
    <submittedName>
        <fullName evidence="1">Uncharacterized protein</fullName>
    </submittedName>
</protein>
<dbReference type="VEuPathDB" id="FungiDB:PC110_g1609"/>
<name>A0A8T1TZP3_9STRA</name>
<reference evidence="1" key="1">
    <citation type="submission" date="2021-01" db="EMBL/GenBank/DDBJ databases">
        <title>Phytophthora aleatoria, a newly-described species from Pinus radiata is distinct from Phytophthora cactorum isolates based on comparative genomics.</title>
        <authorList>
            <person name="Mcdougal R."/>
            <person name="Panda P."/>
            <person name="Williams N."/>
            <person name="Studholme D.J."/>
        </authorList>
    </citation>
    <scope>NUCLEOTIDE SEQUENCE</scope>
    <source>
        <strain evidence="1">NZFS 3830</strain>
    </source>
</reference>
<organism evidence="1 2">
    <name type="scientific">Phytophthora cactorum</name>
    <dbReference type="NCBI Taxonomy" id="29920"/>
    <lineage>
        <taxon>Eukaryota</taxon>
        <taxon>Sar</taxon>
        <taxon>Stramenopiles</taxon>
        <taxon>Oomycota</taxon>
        <taxon>Peronosporomycetes</taxon>
        <taxon>Peronosporales</taxon>
        <taxon>Peronosporaceae</taxon>
        <taxon>Phytophthora</taxon>
    </lineage>
</organism>